<feature type="non-terminal residue" evidence="2">
    <location>
        <position position="122"/>
    </location>
</feature>
<dbReference type="PANTHER" id="PTHR24148:SF64">
    <property type="entry name" value="HETEROKARYON INCOMPATIBILITY DOMAIN-CONTAINING PROTEIN"/>
    <property type="match status" value="1"/>
</dbReference>
<evidence type="ECO:0000313" key="3">
    <source>
        <dbReference type="Proteomes" id="UP000799438"/>
    </source>
</evidence>
<dbReference type="InterPro" id="IPR052895">
    <property type="entry name" value="HetReg/Transcr_Mod"/>
</dbReference>
<dbReference type="GeneID" id="54293605"/>
<evidence type="ECO:0000313" key="2">
    <source>
        <dbReference type="EMBL" id="KAF2138250.1"/>
    </source>
</evidence>
<feature type="domain" description="Heterokaryon incompatibility" evidence="1">
    <location>
        <begin position="30"/>
        <end position="119"/>
    </location>
</feature>
<dbReference type="EMBL" id="ML995497">
    <property type="protein sequence ID" value="KAF2138250.1"/>
    <property type="molecule type" value="Genomic_DNA"/>
</dbReference>
<dbReference type="InterPro" id="IPR010730">
    <property type="entry name" value="HET"/>
</dbReference>
<gene>
    <name evidence="2" type="ORF">K452DRAFT_206347</name>
</gene>
<reference evidence="2" key="1">
    <citation type="journal article" date="2020" name="Stud. Mycol.">
        <title>101 Dothideomycetes genomes: a test case for predicting lifestyles and emergence of pathogens.</title>
        <authorList>
            <person name="Haridas S."/>
            <person name="Albert R."/>
            <person name="Binder M."/>
            <person name="Bloem J."/>
            <person name="Labutti K."/>
            <person name="Salamov A."/>
            <person name="Andreopoulos B."/>
            <person name="Baker S."/>
            <person name="Barry K."/>
            <person name="Bills G."/>
            <person name="Bluhm B."/>
            <person name="Cannon C."/>
            <person name="Castanera R."/>
            <person name="Culley D."/>
            <person name="Daum C."/>
            <person name="Ezra D."/>
            <person name="Gonzalez J."/>
            <person name="Henrissat B."/>
            <person name="Kuo A."/>
            <person name="Liang C."/>
            <person name="Lipzen A."/>
            <person name="Lutzoni F."/>
            <person name="Magnuson J."/>
            <person name="Mondo S."/>
            <person name="Nolan M."/>
            <person name="Ohm R."/>
            <person name="Pangilinan J."/>
            <person name="Park H.-J."/>
            <person name="Ramirez L."/>
            <person name="Alfaro M."/>
            <person name="Sun H."/>
            <person name="Tritt A."/>
            <person name="Yoshinaga Y."/>
            <person name="Zwiers L.-H."/>
            <person name="Turgeon B."/>
            <person name="Goodwin S."/>
            <person name="Spatafora J."/>
            <person name="Crous P."/>
            <person name="Grigoriev I."/>
        </authorList>
    </citation>
    <scope>NUCLEOTIDE SEQUENCE</scope>
    <source>
        <strain evidence="2">CBS 121167</strain>
    </source>
</reference>
<sequence>IRVIELSSGEISDPLDYKWKTIDLDDPPEYDVVSYLLGTSSKATKDCRIIDCAARTSGSSFKISAEYDAVLRKIRCQTNRKLLWMDALCITRNSTFGIDPQIQLIPQIYRLAAQVEVFVSRA</sequence>
<dbReference type="Pfam" id="PF06985">
    <property type="entry name" value="HET"/>
    <property type="match status" value="1"/>
</dbReference>
<dbReference type="Proteomes" id="UP000799438">
    <property type="component" value="Unassembled WGS sequence"/>
</dbReference>
<dbReference type="AlphaFoldDB" id="A0A6A6B2H4"/>
<organism evidence="2 3">
    <name type="scientific">Aplosporella prunicola CBS 121167</name>
    <dbReference type="NCBI Taxonomy" id="1176127"/>
    <lineage>
        <taxon>Eukaryota</taxon>
        <taxon>Fungi</taxon>
        <taxon>Dikarya</taxon>
        <taxon>Ascomycota</taxon>
        <taxon>Pezizomycotina</taxon>
        <taxon>Dothideomycetes</taxon>
        <taxon>Dothideomycetes incertae sedis</taxon>
        <taxon>Botryosphaeriales</taxon>
        <taxon>Aplosporellaceae</taxon>
        <taxon>Aplosporella</taxon>
    </lineage>
</organism>
<accession>A0A6A6B2H4</accession>
<protein>
    <recommendedName>
        <fullName evidence="1">Heterokaryon incompatibility domain-containing protein</fullName>
    </recommendedName>
</protein>
<dbReference type="PANTHER" id="PTHR24148">
    <property type="entry name" value="ANKYRIN REPEAT DOMAIN-CONTAINING PROTEIN 39 HOMOLOG-RELATED"/>
    <property type="match status" value="1"/>
</dbReference>
<evidence type="ECO:0000259" key="1">
    <source>
        <dbReference type="Pfam" id="PF06985"/>
    </source>
</evidence>
<feature type="non-terminal residue" evidence="2">
    <location>
        <position position="1"/>
    </location>
</feature>
<proteinExistence type="predicted"/>
<dbReference type="RefSeq" id="XP_033393963.1">
    <property type="nucleotide sequence ID" value="XM_033536109.1"/>
</dbReference>
<keyword evidence="3" id="KW-1185">Reference proteome</keyword>
<name>A0A6A6B2H4_9PEZI</name>